<keyword evidence="2" id="KW-1185">Reference proteome</keyword>
<name>A0ABY1QWG4_9BURK</name>
<comment type="caution">
    <text evidence="1">The sequence shown here is derived from an EMBL/GenBank/DDBJ whole genome shotgun (WGS) entry which is preliminary data.</text>
</comment>
<dbReference type="InterPro" id="IPR008878">
    <property type="entry name" value="Transposase_IS66_Orf2"/>
</dbReference>
<protein>
    <submittedName>
        <fullName evidence="1">Transposase</fullName>
    </submittedName>
</protein>
<evidence type="ECO:0000313" key="1">
    <source>
        <dbReference type="EMBL" id="SMP82121.1"/>
    </source>
</evidence>
<dbReference type="EMBL" id="FXUL01000053">
    <property type="protein sequence ID" value="SMP82121.1"/>
    <property type="molecule type" value="Genomic_DNA"/>
</dbReference>
<dbReference type="PANTHER" id="PTHR36455:SF1">
    <property type="entry name" value="BLR8292 PROTEIN"/>
    <property type="match status" value="1"/>
</dbReference>
<gene>
    <name evidence="1" type="ORF">SAMN06295970_1536</name>
</gene>
<dbReference type="PANTHER" id="PTHR36455">
    <property type="match status" value="1"/>
</dbReference>
<accession>A0ABY1QWG4</accession>
<reference evidence="1 2" key="1">
    <citation type="submission" date="2017-05" db="EMBL/GenBank/DDBJ databases">
        <authorList>
            <person name="Varghese N."/>
            <person name="Submissions S."/>
        </authorList>
    </citation>
    <scope>NUCLEOTIDE SEQUENCE [LARGE SCALE GENOMIC DNA]</scope>
    <source>
        <strain evidence="1 2">DSM 26001</strain>
    </source>
</reference>
<evidence type="ECO:0000313" key="2">
    <source>
        <dbReference type="Proteomes" id="UP001158049"/>
    </source>
</evidence>
<proteinExistence type="predicted"/>
<dbReference type="RefSeq" id="WP_283445783.1">
    <property type="nucleotide sequence ID" value="NZ_FXUL01000053.1"/>
</dbReference>
<dbReference type="Proteomes" id="UP001158049">
    <property type="component" value="Unassembled WGS sequence"/>
</dbReference>
<sequence length="115" mass="12612">MIGLAAGTRIWIAAGVTDMRCGFQGLAAKVETALAADPFNGHVFVFRGRRGDVIKLLWSTGDGLCLLTKRLEQGRFVWPQATSGSVSLSPAQLSMLLEGIDWRQPQRTWQPRSVL</sequence>
<dbReference type="Pfam" id="PF05717">
    <property type="entry name" value="TnpB_IS66"/>
    <property type="match status" value="1"/>
</dbReference>
<organism evidence="1 2">
    <name type="scientific">Noviherbaspirillum suwonense</name>
    <dbReference type="NCBI Taxonomy" id="1224511"/>
    <lineage>
        <taxon>Bacteria</taxon>
        <taxon>Pseudomonadati</taxon>
        <taxon>Pseudomonadota</taxon>
        <taxon>Betaproteobacteria</taxon>
        <taxon>Burkholderiales</taxon>
        <taxon>Oxalobacteraceae</taxon>
        <taxon>Noviherbaspirillum</taxon>
    </lineage>
</organism>
<dbReference type="NCBIfam" id="NF033819">
    <property type="entry name" value="IS66_TnpB"/>
    <property type="match status" value="1"/>
</dbReference>